<dbReference type="GO" id="GO:0051539">
    <property type="term" value="F:4 iron, 4 sulfur cluster binding"/>
    <property type="evidence" value="ECO:0007669"/>
    <property type="project" value="UniProtKB-KW"/>
</dbReference>
<dbReference type="PANTHER" id="PTHR43273">
    <property type="entry name" value="ANAEROBIC SULFATASE-MATURATING ENZYME HOMOLOG ASLB-RELATED"/>
    <property type="match status" value="1"/>
</dbReference>
<reference evidence="8 9" key="1">
    <citation type="submission" date="2016-11" db="EMBL/GenBank/DDBJ databases">
        <authorList>
            <person name="Jaros S."/>
            <person name="Januszkiewicz K."/>
            <person name="Wedrychowicz H."/>
        </authorList>
    </citation>
    <scope>NUCLEOTIDE SEQUENCE [LARGE SCALE GENOMIC DNA]</scope>
    <source>
        <strain evidence="8 9">DSM 13106</strain>
    </source>
</reference>
<dbReference type="Pfam" id="PF13186">
    <property type="entry name" value="SPASM"/>
    <property type="match status" value="1"/>
</dbReference>
<dbReference type="OrthoDB" id="9808591at2"/>
<dbReference type="SFLD" id="SFLDG01384">
    <property type="entry name" value="thioether_bond_formation_requi"/>
    <property type="match status" value="1"/>
</dbReference>
<keyword evidence="2" id="KW-0004">4Fe-4S</keyword>
<dbReference type="Pfam" id="PF04055">
    <property type="entry name" value="Radical_SAM"/>
    <property type="match status" value="1"/>
</dbReference>
<dbReference type="GO" id="GO:0016491">
    <property type="term" value="F:oxidoreductase activity"/>
    <property type="evidence" value="ECO:0007669"/>
    <property type="project" value="InterPro"/>
</dbReference>
<evidence type="ECO:0000256" key="3">
    <source>
        <dbReference type="ARBA" id="ARBA00022691"/>
    </source>
</evidence>
<feature type="domain" description="Radical SAM core" evidence="7">
    <location>
        <begin position="92"/>
        <end position="313"/>
    </location>
</feature>
<dbReference type="PROSITE" id="PS01305">
    <property type="entry name" value="MOAA_NIFB_PQQE"/>
    <property type="match status" value="1"/>
</dbReference>
<evidence type="ECO:0000256" key="4">
    <source>
        <dbReference type="ARBA" id="ARBA00022723"/>
    </source>
</evidence>
<keyword evidence="6" id="KW-0411">Iron-sulfur</keyword>
<evidence type="ECO:0000256" key="6">
    <source>
        <dbReference type="ARBA" id="ARBA00023014"/>
    </source>
</evidence>
<proteinExistence type="predicted"/>
<dbReference type="InterPro" id="IPR000385">
    <property type="entry name" value="MoaA_NifB_PqqE_Fe-S-bd_CS"/>
</dbReference>
<name>A0A1M5XU97_9FIRM</name>
<dbReference type="PANTHER" id="PTHR43273:SF8">
    <property type="entry name" value="RADICAL SAM DOMAIN PROTEIN"/>
    <property type="match status" value="1"/>
</dbReference>
<dbReference type="NCBIfam" id="TIGR03974">
    <property type="entry name" value="rSAM_six_Cys"/>
    <property type="match status" value="1"/>
</dbReference>
<dbReference type="SFLD" id="SFLDS00029">
    <property type="entry name" value="Radical_SAM"/>
    <property type="match status" value="1"/>
</dbReference>
<organism evidence="8 9">
    <name type="scientific">Sporanaerobacter acetigenes DSM 13106</name>
    <dbReference type="NCBI Taxonomy" id="1123281"/>
    <lineage>
        <taxon>Bacteria</taxon>
        <taxon>Bacillati</taxon>
        <taxon>Bacillota</taxon>
        <taxon>Tissierellia</taxon>
        <taxon>Tissierellales</taxon>
        <taxon>Sporanaerobacteraceae</taxon>
        <taxon>Sporanaerobacter</taxon>
    </lineage>
</organism>
<evidence type="ECO:0000259" key="7">
    <source>
        <dbReference type="PROSITE" id="PS51918"/>
    </source>
</evidence>
<dbReference type="RefSeq" id="WP_072744489.1">
    <property type="nucleotide sequence ID" value="NZ_FQXR01000008.1"/>
</dbReference>
<keyword evidence="3" id="KW-0949">S-adenosyl-L-methionine</keyword>
<protein>
    <recommendedName>
        <fullName evidence="7">Radical SAM core domain-containing protein</fullName>
    </recommendedName>
</protein>
<dbReference type="EMBL" id="FQXR01000008">
    <property type="protein sequence ID" value="SHI03367.1"/>
    <property type="molecule type" value="Genomic_DNA"/>
</dbReference>
<evidence type="ECO:0000256" key="5">
    <source>
        <dbReference type="ARBA" id="ARBA00023004"/>
    </source>
</evidence>
<dbReference type="NCBIfam" id="TIGR04085">
    <property type="entry name" value="rSAM_more_4Fe4S"/>
    <property type="match status" value="1"/>
</dbReference>
<dbReference type="CDD" id="cd01335">
    <property type="entry name" value="Radical_SAM"/>
    <property type="match status" value="1"/>
</dbReference>
<dbReference type="Gene3D" id="3.20.20.70">
    <property type="entry name" value="Aldolase class I"/>
    <property type="match status" value="1"/>
</dbReference>
<evidence type="ECO:0000256" key="1">
    <source>
        <dbReference type="ARBA" id="ARBA00001966"/>
    </source>
</evidence>
<dbReference type="SFLD" id="SFLDG01386">
    <property type="entry name" value="main_SPASM_domain-containing"/>
    <property type="match status" value="1"/>
</dbReference>
<dbReference type="InterPro" id="IPR047602">
    <property type="entry name" value="SPASM_CteB-like"/>
</dbReference>
<dbReference type="InterPro" id="IPR058240">
    <property type="entry name" value="rSAM_sf"/>
</dbReference>
<dbReference type="InterPro" id="IPR024025">
    <property type="entry name" value="SCIFF_rSAM_maturase"/>
</dbReference>
<dbReference type="GO" id="GO:0046872">
    <property type="term" value="F:metal ion binding"/>
    <property type="evidence" value="ECO:0007669"/>
    <property type="project" value="UniProtKB-KW"/>
</dbReference>
<dbReference type="Proteomes" id="UP000184389">
    <property type="component" value="Unassembled WGS sequence"/>
</dbReference>
<dbReference type="CDD" id="cd21124">
    <property type="entry name" value="SPASM_CteB-like"/>
    <property type="match status" value="1"/>
</dbReference>
<dbReference type="InterPro" id="IPR023867">
    <property type="entry name" value="Sulphatase_maturase_rSAM"/>
</dbReference>
<dbReference type="PROSITE" id="PS51918">
    <property type="entry name" value="RADICAL_SAM"/>
    <property type="match status" value="1"/>
</dbReference>
<evidence type="ECO:0000256" key="2">
    <source>
        <dbReference type="ARBA" id="ARBA00022485"/>
    </source>
</evidence>
<evidence type="ECO:0000313" key="8">
    <source>
        <dbReference type="EMBL" id="SHI03367.1"/>
    </source>
</evidence>
<keyword evidence="5" id="KW-0408">Iron</keyword>
<accession>A0A1M5XU97</accession>
<dbReference type="AlphaFoldDB" id="A0A1M5XU97"/>
<evidence type="ECO:0000313" key="9">
    <source>
        <dbReference type="Proteomes" id="UP000184389"/>
    </source>
</evidence>
<keyword evidence="4" id="KW-0479">Metal-binding</keyword>
<dbReference type="InterPro" id="IPR013785">
    <property type="entry name" value="Aldolase_TIM"/>
</dbReference>
<dbReference type="SFLD" id="SFLDG01067">
    <property type="entry name" value="SPASM/twitch_domain_containing"/>
    <property type="match status" value="1"/>
</dbReference>
<dbReference type="STRING" id="1123281.SAMN02745180_01824"/>
<dbReference type="InterPro" id="IPR023885">
    <property type="entry name" value="4Fe4S-binding_SPASM_dom"/>
</dbReference>
<keyword evidence="9" id="KW-1185">Reference proteome</keyword>
<dbReference type="SUPFAM" id="SSF102114">
    <property type="entry name" value="Radical SAM enzymes"/>
    <property type="match status" value="1"/>
</dbReference>
<comment type="cofactor">
    <cofactor evidence="1">
        <name>[4Fe-4S] cluster</name>
        <dbReference type="ChEBI" id="CHEBI:49883"/>
    </cofactor>
</comment>
<gene>
    <name evidence="8" type="ORF">SAMN02745180_01824</name>
</gene>
<sequence length="457" mass="52862">MLDTKKIHKFYLNNKYIVLDVNSGAVHVVDKIAYDLIDFCEDTSLEDIENIFKDKYSKNDIYEAYDEIVKLKEEGLLFSEGVDLSGISYNSQNVVKALCLHVAHDCNLRCKYCFASQGDFKGERLLMPLEVGKKALEFIVNSSGNRRNLEVDFFGGEPLMNFDVVKELVKYGRELEKEYNKRFRFTITTNGVLLDEEKMNFINENMDNVVLSLDGRKEVNDTMRTTVSGGGSYDIIVPKFIEMAKKREDRDYFVRGTFTRNNLDFSEDILEYYKLGFEKVSMEPVVTDPKENYAIKEEDLEIILKEYEKFSKEYIEIKKVDKDFTFFHFMIDLNQGPCMIKRSVGCGAGSEYMAVTPEGDLYPCHQFVGEEDFKLGNVFEGIKNTTIRNKFKTSNVFTKEDCKNCWAKFYCSGGCHANAYYSNKDFDKPYKLGCEMEKKRIECAISILANLEEQENI</sequence>
<dbReference type="InterPro" id="IPR007197">
    <property type="entry name" value="rSAM"/>
</dbReference>